<feature type="domain" description="PPIase FKBP-type" evidence="5">
    <location>
        <begin position="90"/>
        <end position="177"/>
    </location>
</feature>
<comment type="catalytic activity">
    <reaction evidence="1 3 4">
        <text>[protein]-peptidylproline (omega=180) = [protein]-peptidylproline (omega=0)</text>
        <dbReference type="Rhea" id="RHEA:16237"/>
        <dbReference type="Rhea" id="RHEA-COMP:10747"/>
        <dbReference type="Rhea" id="RHEA-COMP:10748"/>
        <dbReference type="ChEBI" id="CHEBI:83833"/>
        <dbReference type="ChEBI" id="CHEBI:83834"/>
        <dbReference type="EC" id="5.2.1.8"/>
    </reaction>
</comment>
<keyword evidence="2 3" id="KW-0697">Rotamase</keyword>
<protein>
    <recommendedName>
        <fullName evidence="4">Peptidyl-prolyl cis-trans isomerase</fullName>
        <ecNumber evidence="4">5.2.1.8</ecNumber>
    </recommendedName>
</protein>
<sequence length="190" mass="21675">MKPLLIIFSFLTLLIGACKTPEARRPISVSSGSFMNTSINRNIELTAKEETRIQQIIKEDSLHTYISSEGGFWYHYHKKDTVSTSTPEFGDVVHFTYNLKNLDGQLIYSEAEIDTVTYSIDQEELFFGLREGLKLMKEGEIVTFLFPSYQSYGYYGDDDKIGTNIPLISKVTLNKIDKQSTTEIKTSQKK</sequence>
<dbReference type="Gene3D" id="3.10.50.40">
    <property type="match status" value="1"/>
</dbReference>
<evidence type="ECO:0000256" key="4">
    <source>
        <dbReference type="RuleBase" id="RU003915"/>
    </source>
</evidence>
<keyword evidence="7" id="KW-1185">Reference proteome</keyword>
<dbReference type="SUPFAM" id="SSF54534">
    <property type="entry name" value="FKBP-like"/>
    <property type="match status" value="1"/>
</dbReference>
<dbReference type="InterPro" id="IPR046357">
    <property type="entry name" value="PPIase_dom_sf"/>
</dbReference>
<dbReference type="PROSITE" id="PS50059">
    <property type="entry name" value="FKBP_PPIASE"/>
    <property type="match status" value="1"/>
</dbReference>
<dbReference type="InterPro" id="IPR001179">
    <property type="entry name" value="PPIase_FKBP_dom"/>
</dbReference>
<dbReference type="RefSeq" id="WP_344923792.1">
    <property type="nucleotide sequence ID" value="NZ_BAABCW010000001.1"/>
</dbReference>
<evidence type="ECO:0000259" key="5">
    <source>
        <dbReference type="PROSITE" id="PS50059"/>
    </source>
</evidence>
<evidence type="ECO:0000256" key="1">
    <source>
        <dbReference type="ARBA" id="ARBA00000971"/>
    </source>
</evidence>
<evidence type="ECO:0000256" key="3">
    <source>
        <dbReference type="PROSITE-ProRule" id="PRU00277"/>
    </source>
</evidence>
<accession>A0ABP7X7G0</accession>
<comment type="similarity">
    <text evidence="4">Belongs to the FKBP-type PPIase family.</text>
</comment>
<evidence type="ECO:0000313" key="6">
    <source>
        <dbReference type="EMBL" id="GAA4106588.1"/>
    </source>
</evidence>
<comment type="caution">
    <text evidence="6">The sequence shown here is derived from an EMBL/GenBank/DDBJ whole genome shotgun (WGS) entry which is preliminary data.</text>
</comment>
<dbReference type="NCBIfam" id="TIGR03516">
    <property type="entry name" value="ppisom_GldI"/>
    <property type="match status" value="1"/>
</dbReference>
<dbReference type="InterPro" id="IPR019869">
    <property type="entry name" value="Motility-assoc_PPIase_GldI"/>
</dbReference>
<organism evidence="6 7">
    <name type="scientific">Aquimarina addita</name>
    <dbReference type="NCBI Taxonomy" id="870485"/>
    <lineage>
        <taxon>Bacteria</taxon>
        <taxon>Pseudomonadati</taxon>
        <taxon>Bacteroidota</taxon>
        <taxon>Flavobacteriia</taxon>
        <taxon>Flavobacteriales</taxon>
        <taxon>Flavobacteriaceae</taxon>
        <taxon>Aquimarina</taxon>
    </lineage>
</organism>
<name>A0ABP7X7G0_9FLAO</name>
<proteinExistence type="inferred from homology"/>
<keyword evidence="3 4" id="KW-0413">Isomerase</keyword>
<dbReference type="EMBL" id="BAABCW010000001">
    <property type="protein sequence ID" value="GAA4106588.1"/>
    <property type="molecule type" value="Genomic_DNA"/>
</dbReference>
<dbReference type="EC" id="5.2.1.8" evidence="4"/>
<dbReference type="Proteomes" id="UP001500459">
    <property type="component" value="Unassembled WGS sequence"/>
</dbReference>
<gene>
    <name evidence="6" type="ORF">GCM10022393_01070</name>
</gene>
<dbReference type="PROSITE" id="PS51257">
    <property type="entry name" value="PROKAR_LIPOPROTEIN"/>
    <property type="match status" value="1"/>
</dbReference>
<evidence type="ECO:0000256" key="2">
    <source>
        <dbReference type="ARBA" id="ARBA00023110"/>
    </source>
</evidence>
<dbReference type="Pfam" id="PF00254">
    <property type="entry name" value="FKBP_C"/>
    <property type="match status" value="1"/>
</dbReference>
<reference evidence="7" key="1">
    <citation type="journal article" date="2019" name="Int. J. Syst. Evol. Microbiol.">
        <title>The Global Catalogue of Microorganisms (GCM) 10K type strain sequencing project: providing services to taxonomists for standard genome sequencing and annotation.</title>
        <authorList>
            <consortium name="The Broad Institute Genomics Platform"/>
            <consortium name="The Broad Institute Genome Sequencing Center for Infectious Disease"/>
            <person name="Wu L."/>
            <person name="Ma J."/>
        </authorList>
    </citation>
    <scope>NUCLEOTIDE SEQUENCE [LARGE SCALE GENOMIC DNA]</scope>
    <source>
        <strain evidence="7">JCM 17106</strain>
    </source>
</reference>
<evidence type="ECO:0000313" key="7">
    <source>
        <dbReference type="Proteomes" id="UP001500459"/>
    </source>
</evidence>